<dbReference type="OrthoDB" id="5917980at2759"/>
<gene>
    <name evidence="1" type="ORF">T07_2563</name>
</gene>
<comment type="caution">
    <text evidence="1">The sequence shown here is derived from an EMBL/GenBank/DDBJ whole genome shotgun (WGS) entry which is preliminary data.</text>
</comment>
<feature type="non-terminal residue" evidence="1">
    <location>
        <position position="149"/>
    </location>
</feature>
<protein>
    <recommendedName>
        <fullName evidence="3">MULE transposase domain-containing protein</fullName>
    </recommendedName>
</protein>
<dbReference type="AlphaFoldDB" id="A0A0V0RG34"/>
<evidence type="ECO:0008006" key="3">
    <source>
        <dbReference type="Google" id="ProtNLM"/>
    </source>
</evidence>
<dbReference type="STRING" id="6336.A0A0V0RG34"/>
<proteinExistence type="predicted"/>
<sequence length="149" mass="17038">MLMATAFLPLAEVPDAVDLLCRDITGSVAALFEYFREEWMTRNRMPLWNVYHVQTGTNNHLEGWHFKMNRQAGKRHLSFYELLRLLIDEQGSTATLIQQMTSGCVTVNDLRLRITALTAEYDGGAHAIEQFLKAIAYDIPEPFIFVCIV</sequence>
<name>A0A0V0RG34_9BILA</name>
<evidence type="ECO:0000313" key="2">
    <source>
        <dbReference type="Proteomes" id="UP000054630"/>
    </source>
</evidence>
<evidence type="ECO:0000313" key="1">
    <source>
        <dbReference type="EMBL" id="KRX13224.1"/>
    </source>
</evidence>
<accession>A0A0V0RG34</accession>
<dbReference type="Proteomes" id="UP000054630">
    <property type="component" value="Unassembled WGS sequence"/>
</dbReference>
<keyword evidence="2" id="KW-1185">Reference proteome</keyword>
<organism evidence="1 2">
    <name type="scientific">Trichinella nelsoni</name>
    <dbReference type="NCBI Taxonomy" id="6336"/>
    <lineage>
        <taxon>Eukaryota</taxon>
        <taxon>Metazoa</taxon>
        <taxon>Ecdysozoa</taxon>
        <taxon>Nematoda</taxon>
        <taxon>Enoplea</taxon>
        <taxon>Dorylaimia</taxon>
        <taxon>Trichinellida</taxon>
        <taxon>Trichinellidae</taxon>
        <taxon>Trichinella</taxon>
    </lineage>
</organism>
<reference evidence="1 2" key="1">
    <citation type="submission" date="2015-01" db="EMBL/GenBank/DDBJ databases">
        <title>Evolution of Trichinella species and genotypes.</title>
        <authorList>
            <person name="Korhonen P.K."/>
            <person name="Edoardo P."/>
            <person name="Giuseppe L.R."/>
            <person name="Gasser R.B."/>
        </authorList>
    </citation>
    <scope>NUCLEOTIDE SEQUENCE [LARGE SCALE GENOMIC DNA]</scope>
    <source>
        <strain evidence="1">ISS37</strain>
    </source>
</reference>
<dbReference type="EMBL" id="JYDL01000214">
    <property type="protein sequence ID" value="KRX13224.1"/>
    <property type="molecule type" value="Genomic_DNA"/>
</dbReference>